<reference evidence="1" key="1">
    <citation type="journal article" date="2020" name="Nature">
        <title>Giant virus diversity and host interactions through global metagenomics.</title>
        <authorList>
            <person name="Schulz F."/>
            <person name="Roux S."/>
            <person name="Paez-Espino D."/>
            <person name="Jungbluth S."/>
            <person name="Walsh D.A."/>
            <person name="Denef V.J."/>
            <person name="McMahon K.D."/>
            <person name="Konstantinidis K.T."/>
            <person name="Eloe-Fadrosh E.A."/>
            <person name="Kyrpides N.C."/>
            <person name="Woyke T."/>
        </authorList>
    </citation>
    <scope>NUCLEOTIDE SEQUENCE</scope>
    <source>
        <strain evidence="1">GVMAG-M-3300021343-4</strain>
    </source>
</reference>
<organism evidence="1">
    <name type="scientific">viral metagenome</name>
    <dbReference type="NCBI Taxonomy" id="1070528"/>
    <lineage>
        <taxon>unclassified sequences</taxon>
        <taxon>metagenomes</taxon>
        <taxon>organismal metagenomes</taxon>
    </lineage>
</organism>
<name>A0A6C0CJQ1_9ZZZZ</name>
<accession>A0A6C0CJQ1</accession>
<protein>
    <submittedName>
        <fullName evidence="1">Uncharacterized protein</fullName>
    </submittedName>
</protein>
<evidence type="ECO:0000313" key="1">
    <source>
        <dbReference type="EMBL" id="QHT04828.1"/>
    </source>
</evidence>
<proteinExistence type="predicted"/>
<dbReference type="EMBL" id="MN739439">
    <property type="protein sequence ID" value="QHT04828.1"/>
    <property type="molecule type" value="Genomic_DNA"/>
</dbReference>
<sequence length="100" mass="11752">MSNNIPTPYEILQKDTVVDMLIIPDIIKKILNRSRSRCMYDMSFMFTVMSTIGEDRPISDNGWYSIDYLESVVSRLMEKGYKCETKKYMENTKYLIVSLT</sequence>
<dbReference type="AlphaFoldDB" id="A0A6C0CJQ1"/>